<comment type="caution">
    <text evidence="1">The sequence shown here is derived from an EMBL/GenBank/DDBJ whole genome shotgun (WGS) entry which is preliminary data.</text>
</comment>
<organism evidence="1 2">
    <name type="scientific">Setomelanomma holmii</name>
    <dbReference type="NCBI Taxonomy" id="210430"/>
    <lineage>
        <taxon>Eukaryota</taxon>
        <taxon>Fungi</taxon>
        <taxon>Dikarya</taxon>
        <taxon>Ascomycota</taxon>
        <taxon>Pezizomycotina</taxon>
        <taxon>Dothideomycetes</taxon>
        <taxon>Pleosporomycetidae</taxon>
        <taxon>Pleosporales</taxon>
        <taxon>Pleosporineae</taxon>
        <taxon>Phaeosphaeriaceae</taxon>
        <taxon>Setomelanomma</taxon>
    </lineage>
</organism>
<evidence type="ECO:0000313" key="1">
    <source>
        <dbReference type="EMBL" id="KAF2023118.1"/>
    </source>
</evidence>
<reference evidence="1" key="1">
    <citation type="journal article" date="2020" name="Stud. Mycol.">
        <title>101 Dothideomycetes genomes: a test case for predicting lifestyles and emergence of pathogens.</title>
        <authorList>
            <person name="Haridas S."/>
            <person name="Albert R."/>
            <person name="Binder M."/>
            <person name="Bloem J."/>
            <person name="Labutti K."/>
            <person name="Salamov A."/>
            <person name="Andreopoulos B."/>
            <person name="Baker S."/>
            <person name="Barry K."/>
            <person name="Bills G."/>
            <person name="Bluhm B."/>
            <person name="Cannon C."/>
            <person name="Castanera R."/>
            <person name="Culley D."/>
            <person name="Daum C."/>
            <person name="Ezra D."/>
            <person name="Gonzalez J."/>
            <person name="Henrissat B."/>
            <person name="Kuo A."/>
            <person name="Liang C."/>
            <person name="Lipzen A."/>
            <person name="Lutzoni F."/>
            <person name="Magnuson J."/>
            <person name="Mondo S."/>
            <person name="Nolan M."/>
            <person name="Ohm R."/>
            <person name="Pangilinan J."/>
            <person name="Park H.-J."/>
            <person name="Ramirez L."/>
            <person name="Alfaro M."/>
            <person name="Sun H."/>
            <person name="Tritt A."/>
            <person name="Yoshinaga Y."/>
            <person name="Zwiers L.-H."/>
            <person name="Turgeon B."/>
            <person name="Goodwin S."/>
            <person name="Spatafora J."/>
            <person name="Crous P."/>
            <person name="Grigoriev I."/>
        </authorList>
    </citation>
    <scope>NUCLEOTIDE SEQUENCE</scope>
    <source>
        <strain evidence="1">CBS 110217</strain>
    </source>
</reference>
<sequence length="109" mass="12430">MSSNSRPTMSAGTQHRQAFKTDLDATRAQWLTLINQRWLAAKIPCDRQYNLQSEVLTKADDNALIKEIDELKLALDKLRDCVTDLRLRAYDWKNSVEEGLSIGPGMEHV</sequence>
<dbReference type="Proteomes" id="UP000799777">
    <property type="component" value="Unassembled WGS sequence"/>
</dbReference>
<dbReference type="EMBL" id="ML978378">
    <property type="protein sequence ID" value="KAF2023118.1"/>
    <property type="molecule type" value="Genomic_DNA"/>
</dbReference>
<name>A0A9P4LFF7_9PLEO</name>
<dbReference type="AlphaFoldDB" id="A0A9P4LFF7"/>
<evidence type="ECO:0000313" key="2">
    <source>
        <dbReference type="Proteomes" id="UP000799777"/>
    </source>
</evidence>
<keyword evidence="2" id="KW-1185">Reference proteome</keyword>
<accession>A0A9P4LFF7</accession>
<proteinExistence type="predicted"/>
<gene>
    <name evidence="1" type="ORF">EK21DRAFT_119062</name>
</gene>
<protein>
    <submittedName>
        <fullName evidence="1">Uncharacterized protein</fullName>
    </submittedName>
</protein>